<dbReference type="Proteomes" id="UP000324705">
    <property type="component" value="Chromosome 7A"/>
</dbReference>
<dbReference type="GO" id="GO:0005829">
    <property type="term" value="C:cytosol"/>
    <property type="evidence" value="ECO:0007669"/>
    <property type="project" value="TreeGrafter"/>
</dbReference>
<evidence type="ECO:0000256" key="3">
    <source>
        <dbReference type="ARBA" id="ARBA00022490"/>
    </source>
</evidence>
<keyword evidence="3" id="KW-0963">Cytoplasm</keyword>
<proteinExistence type="inferred from homology"/>
<keyword evidence="8" id="KW-0206">Cytoskeleton</keyword>
<name>A0A9R0ZC89_TRITD</name>
<dbReference type="InterPro" id="IPR026243">
    <property type="entry name" value="HAUS1"/>
</dbReference>
<dbReference type="Gramene" id="TRITD7Av1G130930.2">
    <property type="protein sequence ID" value="TRITD7Av1G130930.2"/>
    <property type="gene ID" value="TRITD7Av1G130930"/>
</dbReference>
<evidence type="ECO:0000256" key="8">
    <source>
        <dbReference type="ARBA" id="ARBA00023212"/>
    </source>
</evidence>
<dbReference type="PANTHER" id="PTHR31570:SF1">
    <property type="entry name" value="HAUS AUGMIN-LIKE COMPLEX SUBUNIT 1"/>
    <property type="match status" value="1"/>
</dbReference>
<evidence type="ECO:0000256" key="6">
    <source>
        <dbReference type="ARBA" id="ARBA00022776"/>
    </source>
</evidence>
<keyword evidence="4" id="KW-0132">Cell division</keyword>
<dbReference type="EMBL" id="LT934123">
    <property type="protein sequence ID" value="VAI75252.1"/>
    <property type="molecule type" value="Genomic_DNA"/>
</dbReference>
<accession>A0A9R0ZC89</accession>
<dbReference type="AlphaFoldDB" id="A0A9R0ZC89"/>
<comment type="similarity">
    <text evidence="2">Belongs to the HAUS1 family.</text>
</comment>
<dbReference type="GO" id="GO:0005874">
    <property type="term" value="C:microtubule"/>
    <property type="evidence" value="ECO:0007669"/>
    <property type="project" value="UniProtKB-KW"/>
</dbReference>
<evidence type="ECO:0000256" key="1">
    <source>
        <dbReference type="ARBA" id="ARBA00004186"/>
    </source>
</evidence>
<keyword evidence="5" id="KW-0493">Microtubule</keyword>
<keyword evidence="11" id="KW-1185">Reference proteome</keyword>
<reference evidence="10 11" key="1">
    <citation type="submission" date="2017-09" db="EMBL/GenBank/DDBJ databases">
        <authorList>
            <consortium name="International Durum Wheat Genome Sequencing Consortium (IDWGSC)"/>
            <person name="Milanesi L."/>
        </authorList>
    </citation>
    <scope>NUCLEOTIDE SEQUENCE [LARGE SCALE GENOMIC DNA]</scope>
    <source>
        <strain evidence="11">cv. Svevo</strain>
    </source>
</reference>
<evidence type="ECO:0000256" key="7">
    <source>
        <dbReference type="ARBA" id="ARBA00023054"/>
    </source>
</evidence>
<gene>
    <name evidence="10" type="ORF">TRITD_7Av1G130930</name>
</gene>
<organism evidence="10 11">
    <name type="scientific">Triticum turgidum subsp. durum</name>
    <name type="common">Durum wheat</name>
    <name type="synonym">Triticum durum</name>
    <dbReference type="NCBI Taxonomy" id="4567"/>
    <lineage>
        <taxon>Eukaryota</taxon>
        <taxon>Viridiplantae</taxon>
        <taxon>Streptophyta</taxon>
        <taxon>Embryophyta</taxon>
        <taxon>Tracheophyta</taxon>
        <taxon>Spermatophyta</taxon>
        <taxon>Magnoliopsida</taxon>
        <taxon>Liliopsida</taxon>
        <taxon>Poales</taxon>
        <taxon>Poaceae</taxon>
        <taxon>BOP clade</taxon>
        <taxon>Pooideae</taxon>
        <taxon>Triticodae</taxon>
        <taxon>Triticeae</taxon>
        <taxon>Triticinae</taxon>
        <taxon>Triticum</taxon>
    </lineage>
</organism>
<comment type="subcellular location">
    <subcellularLocation>
        <location evidence="1">Cytoplasm</location>
        <location evidence="1">Cytoskeleton</location>
        <location evidence="1">Spindle</location>
    </subcellularLocation>
</comment>
<dbReference type="GO" id="GO:0005819">
    <property type="term" value="C:spindle"/>
    <property type="evidence" value="ECO:0007669"/>
    <property type="project" value="UniProtKB-SubCell"/>
</dbReference>
<keyword evidence="6" id="KW-0498">Mitosis</keyword>
<dbReference type="Pfam" id="PF25762">
    <property type="entry name" value="HAUS1"/>
    <property type="match status" value="1"/>
</dbReference>
<dbReference type="GO" id="GO:0070652">
    <property type="term" value="C:HAUS complex"/>
    <property type="evidence" value="ECO:0007669"/>
    <property type="project" value="InterPro"/>
</dbReference>
<evidence type="ECO:0000256" key="5">
    <source>
        <dbReference type="ARBA" id="ARBA00022701"/>
    </source>
</evidence>
<dbReference type="PANTHER" id="PTHR31570">
    <property type="entry name" value="HAUS AUGMIN-LIKE COMPLEX SUBUNIT 1"/>
    <property type="match status" value="1"/>
</dbReference>
<evidence type="ECO:0000256" key="2">
    <source>
        <dbReference type="ARBA" id="ARBA00005479"/>
    </source>
</evidence>
<dbReference type="GO" id="GO:0051225">
    <property type="term" value="P:spindle assembly"/>
    <property type="evidence" value="ECO:0007669"/>
    <property type="project" value="InterPro"/>
</dbReference>
<evidence type="ECO:0000313" key="10">
    <source>
        <dbReference type="EMBL" id="VAI75252.1"/>
    </source>
</evidence>
<evidence type="ECO:0000313" key="11">
    <source>
        <dbReference type="Proteomes" id="UP000324705"/>
    </source>
</evidence>
<evidence type="ECO:0000256" key="9">
    <source>
        <dbReference type="ARBA" id="ARBA00023306"/>
    </source>
</evidence>
<dbReference type="GO" id="GO:0051301">
    <property type="term" value="P:cell division"/>
    <property type="evidence" value="ECO:0007669"/>
    <property type="project" value="UniProtKB-KW"/>
</dbReference>
<keyword evidence="9" id="KW-0131">Cell cycle</keyword>
<evidence type="ECO:0000256" key="4">
    <source>
        <dbReference type="ARBA" id="ARBA00022618"/>
    </source>
</evidence>
<protein>
    <submittedName>
        <fullName evidence="10">Uncharacterized protein</fullName>
    </submittedName>
</protein>
<sequence length="206" mass="22795">MDHTGEHLDPAASASASAPASVADVNAWLASLAAEGGGVGGRGDLWLRRAEVEEKRDKVHKESKALLDYTRKAITKLTELKRMLEKFKNDVEKQQVEQMADWQTKLVMMDSKERQYILQVSNYKKQRSATKHGYGRSCRIGVLVRGDTGVRPASSLGIRPSTVWTQWDSGSSLQQPSRYLALLPTATTLEQATTAVAARKKVQAER</sequence>
<keyword evidence="7" id="KW-0175">Coiled coil</keyword>